<dbReference type="InterPro" id="IPR011923">
    <property type="entry name" value="RodA/MrdB"/>
</dbReference>
<dbReference type="OrthoDB" id="9812661at2"/>
<keyword evidence="3" id="KW-0133">Cell shape</keyword>
<keyword evidence="8" id="KW-1185">Reference proteome</keyword>
<dbReference type="GO" id="GO:0032153">
    <property type="term" value="C:cell division site"/>
    <property type="evidence" value="ECO:0007669"/>
    <property type="project" value="TreeGrafter"/>
</dbReference>
<evidence type="ECO:0000256" key="6">
    <source>
        <dbReference type="SAM" id="Phobius"/>
    </source>
</evidence>
<feature type="transmembrane region" description="Helical" evidence="6">
    <location>
        <begin position="145"/>
        <end position="162"/>
    </location>
</feature>
<feature type="transmembrane region" description="Helical" evidence="6">
    <location>
        <begin position="343"/>
        <end position="364"/>
    </location>
</feature>
<evidence type="ECO:0000256" key="2">
    <source>
        <dbReference type="ARBA" id="ARBA00022692"/>
    </source>
</evidence>
<keyword evidence="4 6" id="KW-1133">Transmembrane helix</keyword>
<dbReference type="Pfam" id="PF01098">
    <property type="entry name" value="FTSW_RODA_SPOVE"/>
    <property type="match status" value="1"/>
</dbReference>
<keyword evidence="2 6" id="KW-0812">Transmembrane</keyword>
<dbReference type="STRING" id="1121321.SAMN04488530_11312"/>
<feature type="transmembrane region" description="Helical" evidence="6">
    <location>
        <begin position="168"/>
        <end position="186"/>
    </location>
</feature>
<name>A0A1M5P768_9FIRM</name>
<dbReference type="AlphaFoldDB" id="A0A1M5P768"/>
<protein>
    <submittedName>
        <fullName evidence="7">Rod shape determining protein RodA</fullName>
    </submittedName>
</protein>
<dbReference type="EMBL" id="FQWX01000013">
    <property type="protein sequence ID" value="SHG97289.1"/>
    <property type="molecule type" value="Genomic_DNA"/>
</dbReference>
<dbReference type="NCBIfam" id="TIGR02210">
    <property type="entry name" value="rodA_shape"/>
    <property type="match status" value="1"/>
</dbReference>
<evidence type="ECO:0000313" key="8">
    <source>
        <dbReference type="Proteomes" id="UP000243255"/>
    </source>
</evidence>
<reference evidence="8" key="1">
    <citation type="submission" date="2016-11" db="EMBL/GenBank/DDBJ databases">
        <authorList>
            <person name="Varghese N."/>
            <person name="Submissions S."/>
        </authorList>
    </citation>
    <scope>NUCLEOTIDE SEQUENCE [LARGE SCALE GENOMIC DNA]</scope>
    <source>
        <strain evidence="8">DSM 2635</strain>
    </source>
</reference>
<feature type="transmembrane region" description="Helical" evidence="6">
    <location>
        <begin position="52"/>
        <end position="73"/>
    </location>
</feature>
<keyword evidence="5 6" id="KW-0472">Membrane</keyword>
<dbReference type="GO" id="GO:0008360">
    <property type="term" value="P:regulation of cell shape"/>
    <property type="evidence" value="ECO:0007669"/>
    <property type="project" value="UniProtKB-KW"/>
</dbReference>
<evidence type="ECO:0000256" key="3">
    <source>
        <dbReference type="ARBA" id="ARBA00022960"/>
    </source>
</evidence>
<evidence type="ECO:0000313" key="7">
    <source>
        <dbReference type="EMBL" id="SHG97289.1"/>
    </source>
</evidence>
<proteinExistence type="predicted"/>
<dbReference type="PANTHER" id="PTHR30474">
    <property type="entry name" value="CELL CYCLE PROTEIN"/>
    <property type="match status" value="1"/>
</dbReference>
<dbReference type="InterPro" id="IPR001182">
    <property type="entry name" value="FtsW/RodA"/>
</dbReference>
<feature type="transmembrane region" description="Helical" evidence="6">
    <location>
        <begin position="267"/>
        <end position="293"/>
    </location>
</feature>
<dbReference type="GO" id="GO:0015648">
    <property type="term" value="F:lipid-linked peptidoglycan transporter activity"/>
    <property type="evidence" value="ECO:0007669"/>
    <property type="project" value="TreeGrafter"/>
</dbReference>
<evidence type="ECO:0000256" key="1">
    <source>
        <dbReference type="ARBA" id="ARBA00004141"/>
    </source>
</evidence>
<comment type="subcellular location">
    <subcellularLocation>
        <location evidence="1">Membrane</location>
        <topology evidence="1">Multi-pass membrane protein</topology>
    </subcellularLocation>
</comment>
<dbReference type="GO" id="GO:0005886">
    <property type="term" value="C:plasma membrane"/>
    <property type="evidence" value="ECO:0007669"/>
    <property type="project" value="TreeGrafter"/>
</dbReference>
<accession>A0A1M5P768</accession>
<feature type="transmembrane region" description="Helical" evidence="6">
    <location>
        <begin position="193"/>
        <end position="210"/>
    </location>
</feature>
<dbReference type="Proteomes" id="UP000243255">
    <property type="component" value="Unassembled WGS sequence"/>
</dbReference>
<dbReference type="RefSeq" id="WP_073125831.1">
    <property type="nucleotide sequence ID" value="NZ_BAABCH010000098.1"/>
</dbReference>
<dbReference type="PANTHER" id="PTHR30474:SF1">
    <property type="entry name" value="PEPTIDOGLYCAN GLYCOSYLTRANSFERASE MRDB"/>
    <property type="match status" value="1"/>
</dbReference>
<evidence type="ECO:0000256" key="5">
    <source>
        <dbReference type="ARBA" id="ARBA00023136"/>
    </source>
</evidence>
<feature type="transmembrane region" description="Helical" evidence="6">
    <location>
        <begin position="18"/>
        <end position="40"/>
    </location>
</feature>
<organism evidence="7 8">
    <name type="scientific">Asaccharospora irregularis DSM 2635</name>
    <dbReference type="NCBI Taxonomy" id="1121321"/>
    <lineage>
        <taxon>Bacteria</taxon>
        <taxon>Bacillati</taxon>
        <taxon>Bacillota</taxon>
        <taxon>Clostridia</taxon>
        <taxon>Peptostreptococcales</taxon>
        <taxon>Peptostreptococcaceae</taxon>
        <taxon>Asaccharospora</taxon>
    </lineage>
</organism>
<feature type="transmembrane region" description="Helical" evidence="6">
    <location>
        <begin position="79"/>
        <end position="97"/>
    </location>
</feature>
<feature type="transmembrane region" description="Helical" evidence="6">
    <location>
        <begin position="305"/>
        <end position="323"/>
    </location>
</feature>
<sequence>MINYKIAVKLIKQLDWKLITTVLIIFAFGLVILSSATHVNSTGVYDQLYKQGLAFLLGCIMIGLILLVDYNFLGKYYKILYLVSVILLAIVLVPGLGKEMGGARSWLNIGPLHLQTSEIVKLTFILSYAKIVESKRDRLDTLKDIAPLVVYALPFILLLLAQPDLGTAIVFFCIIAAMIFTAGLNIKLIKRAAVILVVSMPIMYLMMAPHQKIRIEAFLHPEDVTLKGNYQVMQSMIAIGSGGVTGKGLYNGSQNQENFLPVQDSDFIFAVVGEELGVVGMVTLIALFAFFLVRIIAIAQEAKDFYGTLIVIGVMGMFGYQIIQNIAMTVALIPVTGVTLPFVSYGGSSLLTSLANLGLVLNVCMRRKKINF</sequence>
<gene>
    <name evidence="7" type="ORF">SAMN04488530_11312</name>
</gene>
<dbReference type="GO" id="GO:0051301">
    <property type="term" value="P:cell division"/>
    <property type="evidence" value="ECO:0007669"/>
    <property type="project" value="InterPro"/>
</dbReference>
<evidence type="ECO:0000256" key="4">
    <source>
        <dbReference type="ARBA" id="ARBA00022989"/>
    </source>
</evidence>